<keyword evidence="2" id="KW-0378">Hydrolase</keyword>
<feature type="transmembrane region" description="Helical" evidence="3">
    <location>
        <begin position="123"/>
        <end position="139"/>
    </location>
</feature>
<evidence type="ECO:0000256" key="2">
    <source>
        <dbReference type="PROSITE-ProRule" id="PRU01161"/>
    </source>
</evidence>
<evidence type="ECO:0000256" key="3">
    <source>
        <dbReference type="SAM" id="Phobius"/>
    </source>
</evidence>
<keyword evidence="2" id="KW-0442">Lipid degradation</keyword>
<dbReference type="PANTHER" id="PTHR24138:SF10">
    <property type="entry name" value="PHOSPHOLIPASE A2"/>
    <property type="match status" value="1"/>
</dbReference>
<dbReference type="InterPro" id="IPR047156">
    <property type="entry name" value="Teg/CotR/CapV-like"/>
</dbReference>
<dbReference type="AlphaFoldDB" id="A0A7S3PCL9"/>
<dbReference type="GO" id="GO:0016042">
    <property type="term" value="P:lipid catabolic process"/>
    <property type="evidence" value="ECO:0007669"/>
    <property type="project" value="UniProtKB-UniRule"/>
</dbReference>
<dbReference type="Pfam" id="PF01734">
    <property type="entry name" value="Patatin"/>
    <property type="match status" value="1"/>
</dbReference>
<dbReference type="GO" id="GO:0016787">
    <property type="term" value="F:hydrolase activity"/>
    <property type="evidence" value="ECO:0007669"/>
    <property type="project" value="UniProtKB-UniRule"/>
</dbReference>
<keyword evidence="3" id="KW-1133">Transmembrane helix</keyword>
<proteinExistence type="predicted"/>
<keyword evidence="3" id="KW-0812">Transmembrane</keyword>
<evidence type="ECO:0000259" key="4">
    <source>
        <dbReference type="PROSITE" id="PS51635"/>
    </source>
</evidence>
<dbReference type="Gene3D" id="3.40.1090.10">
    <property type="entry name" value="Cytosolic phospholipase A2 catalytic domain"/>
    <property type="match status" value="1"/>
</dbReference>
<dbReference type="EMBL" id="HBIN01008325">
    <property type="protein sequence ID" value="CAE0435886.1"/>
    <property type="molecule type" value="Transcribed_RNA"/>
</dbReference>
<dbReference type="PROSITE" id="PS51635">
    <property type="entry name" value="PNPLA"/>
    <property type="match status" value="1"/>
</dbReference>
<dbReference type="InterPro" id="IPR002641">
    <property type="entry name" value="PNPLA_dom"/>
</dbReference>
<gene>
    <name evidence="5" type="ORF">ASTO00021_LOCUS6165</name>
</gene>
<feature type="active site" description="Nucleophile" evidence="2">
    <location>
        <position position="258"/>
    </location>
</feature>
<name>A0A7S3PCL9_9STRA</name>
<keyword evidence="3" id="KW-0472">Membrane</keyword>
<feature type="short sequence motif" description="GXSXG" evidence="2">
    <location>
        <begin position="256"/>
        <end position="260"/>
    </location>
</feature>
<organism evidence="5">
    <name type="scientific">Aplanochytrium stocchinoi</name>
    <dbReference type="NCBI Taxonomy" id="215587"/>
    <lineage>
        <taxon>Eukaryota</taxon>
        <taxon>Sar</taxon>
        <taxon>Stramenopiles</taxon>
        <taxon>Bigyra</taxon>
        <taxon>Labyrinthulomycetes</taxon>
        <taxon>Thraustochytrida</taxon>
        <taxon>Thraustochytriidae</taxon>
        <taxon>Aplanochytrium</taxon>
    </lineage>
</organism>
<protein>
    <recommendedName>
        <fullName evidence="4">PNPLA domain-containing protein</fullName>
    </recommendedName>
</protein>
<dbReference type="InterPro" id="IPR016035">
    <property type="entry name" value="Acyl_Trfase/lysoPLipase"/>
</dbReference>
<accession>A0A7S3PCL9</accession>
<feature type="short sequence motif" description="GXGXXG" evidence="2">
    <location>
        <begin position="225"/>
        <end position="230"/>
    </location>
</feature>
<feature type="active site" description="Proton acceptor" evidence="2">
    <location>
        <position position="435"/>
    </location>
</feature>
<feature type="short sequence motif" description="DGA/G" evidence="2">
    <location>
        <begin position="435"/>
        <end position="437"/>
    </location>
</feature>
<feature type="domain" description="PNPLA" evidence="4">
    <location>
        <begin position="221"/>
        <end position="448"/>
    </location>
</feature>
<feature type="transmembrane region" description="Helical" evidence="3">
    <location>
        <begin position="145"/>
        <end position="165"/>
    </location>
</feature>
<dbReference type="SUPFAM" id="SSF52151">
    <property type="entry name" value="FabD/lysophospholipase-like"/>
    <property type="match status" value="1"/>
</dbReference>
<evidence type="ECO:0000256" key="1">
    <source>
        <dbReference type="ARBA" id="ARBA00023098"/>
    </source>
</evidence>
<reference evidence="5" key="1">
    <citation type="submission" date="2021-01" db="EMBL/GenBank/DDBJ databases">
        <authorList>
            <person name="Corre E."/>
            <person name="Pelletier E."/>
            <person name="Niang G."/>
            <person name="Scheremetjew M."/>
            <person name="Finn R."/>
            <person name="Kale V."/>
            <person name="Holt S."/>
            <person name="Cochrane G."/>
            <person name="Meng A."/>
            <person name="Brown T."/>
            <person name="Cohen L."/>
        </authorList>
    </citation>
    <scope>NUCLEOTIDE SEQUENCE</scope>
    <source>
        <strain evidence="5">GSBS06</strain>
    </source>
</reference>
<keyword evidence="1 2" id="KW-0443">Lipid metabolism</keyword>
<dbReference type="PANTHER" id="PTHR24138">
    <property type="entry name" value="INTRACELLLAR PHOSPHOLIPASE A FAMILY"/>
    <property type="match status" value="1"/>
</dbReference>
<sequence>METEAAKQYLDTATECDPTKMSSFWSTVSSTYGTRYSQSLKDVQEDLREKVRQAEVVRANTWESVKQAYIELKQESLRKGRMQSIRKSLSNLSLADEAILSELNSLKKDAKAGFSKVVRRMEILAYVVPLISVIAFVCYEHPKVFMLGFIYVVVLLISLFCKVAIPSFKHKGVSWFIPYRLPEEDAKRIDEIVKEAFERSKSKPKQGLYEEEDRSKPLFILSLDGGGVKGIVLTELLDRISKEFPDFIDSVDLVAGCSTGAIVAGMLSRGFRPHEVGESFRLLAPVVFRQTAWESLKKLGCCFGSMHCGDGKLEMLRKVLGGLTMRDLNCGICITSSHVDDDLPGEHSLIRCSPRVWTNVIEHENHAYVGHHEIEEDGQLFVIEEDEPLDNSSFSCPATSKNKSALSVLDLEVADVINGATAAPVYFPSYQDHVDGGLWSNNPAMAALATVIPHREIDKIHLLSISTGYSIKDTKLGGRQHNFGLFQWLPLLVDFLMDSATRATHFNAKALLGNRYHRVVPRLPKFFELNDVSAMDELQTISKEIDLESTFRFLERAGFRRRES</sequence>
<evidence type="ECO:0000313" key="5">
    <source>
        <dbReference type="EMBL" id="CAE0435886.1"/>
    </source>
</evidence>